<keyword evidence="2" id="KW-1133">Transmembrane helix</keyword>
<accession>A0A7X8TJL7</accession>
<evidence type="ECO:0000313" key="4">
    <source>
        <dbReference type="Proteomes" id="UP000523139"/>
    </source>
</evidence>
<dbReference type="AlphaFoldDB" id="A0A7X8TJL7"/>
<dbReference type="Proteomes" id="UP000523139">
    <property type="component" value="Unassembled WGS sequence"/>
</dbReference>
<feature type="region of interest" description="Disordered" evidence="1">
    <location>
        <begin position="1"/>
        <end position="32"/>
    </location>
</feature>
<comment type="caution">
    <text evidence="3">The sequence shown here is derived from an EMBL/GenBank/DDBJ whole genome shotgun (WGS) entry which is preliminary data.</text>
</comment>
<proteinExistence type="predicted"/>
<evidence type="ECO:0000256" key="1">
    <source>
        <dbReference type="SAM" id="MobiDB-lite"/>
    </source>
</evidence>
<feature type="compositionally biased region" description="Basic and acidic residues" evidence="1">
    <location>
        <begin position="14"/>
        <end position="29"/>
    </location>
</feature>
<dbReference type="RefSeq" id="WP_168887451.1">
    <property type="nucleotide sequence ID" value="NZ_JABAHY010000006.1"/>
</dbReference>
<reference evidence="3 4" key="1">
    <citation type="submission" date="2020-04" db="EMBL/GenBank/DDBJ databases">
        <title>Nesterenkonia sp. nov., isolated from marine sediment.</title>
        <authorList>
            <person name="Zhang G."/>
        </authorList>
    </citation>
    <scope>NUCLEOTIDE SEQUENCE [LARGE SCALE GENOMIC DNA]</scope>
    <source>
        <strain evidence="3 4">MY13</strain>
    </source>
</reference>
<keyword evidence="2" id="KW-0472">Membrane</keyword>
<sequence>MAKRRKKNRGNPTRNRDKNLSEKFAKPEPESQGSPRILVYALLGIALFMGLYLHAYAMPQLSHFADGLSMPGARITGYDDADILALQSAFEDEAAGQLNFLHKTAGIVFPVMFFLAVWATMGLLARGTWRWAVVATAGGFASLDITENILIDAVLGQNPPETSMTAMASIFTQVSWALLAVISVVVVVVVVRDYIISGRAQRPDRTVN</sequence>
<dbReference type="EMBL" id="JABAHY010000006">
    <property type="protein sequence ID" value="NLS09972.1"/>
    <property type="molecule type" value="Genomic_DNA"/>
</dbReference>
<keyword evidence="2" id="KW-0812">Transmembrane</keyword>
<feature type="transmembrane region" description="Helical" evidence="2">
    <location>
        <begin position="37"/>
        <end position="57"/>
    </location>
</feature>
<keyword evidence="4" id="KW-1185">Reference proteome</keyword>
<feature type="transmembrane region" description="Helical" evidence="2">
    <location>
        <begin position="107"/>
        <end position="125"/>
    </location>
</feature>
<protein>
    <submittedName>
        <fullName evidence="3">Uncharacterized protein</fullName>
    </submittedName>
</protein>
<organism evidence="3 4">
    <name type="scientific">Nesterenkonia sedimenti</name>
    <dbReference type="NCBI Taxonomy" id="1463632"/>
    <lineage>
        <taxon>Bacteria</taxon>
        <taxon>Bacillati</taxon>
        <taxon>Actinomycetota</taxon>
        <taxon>Actinomycetes</taxon>
        <taxon>Micrococcales</taxon>
        <taxon>Micrococcaceae</taxon>
        <taxon>Nesterenkonia</taxon>
    </lineage>
</organism>
<feature type="transmembrane region" description="Helical" evidence="2">
    <location>
        <begin position="175"/>
        <end position="195"/>
    </location>
</feature>
<name>A0A7X8TJL7_9MICC</name>
<gene>
    <name evidence="3" type="ORF">HGQ17_08170</name>
</gene>
<feature type="transmembrane region" description="Helical" evidence="2">
    <location>
        <begin position="132"/>
        <end position="155"/>
    </location>
</feature>
<evidence type="ECO:0000313" key="3">
    <source>
        <dbReference type="EMBL" id="NLS09972.1"/>
    </source>
</evidence>
<evidence type="ECO:0000256" key="2">
    <source>
        <dbReference type="SAM" id="Phobius"/>
    </source>
</evidence>